<name>A0ABU3VEX9_9RHOB</name>
<gene>
    <name evidence="1" type="ORF">QO231_12830</name>
</gene>
<reference evidence="2" key="1">
    <citation type="submission" date="2023-05" db="EMBL/GenBank/DDBJ databases">
        <title>Sedimentitalea sp. nov. JM2-8.</title>
        <authorList>
            <person name="Huang J."/>
        </authorList>
    </citation>
    <scope>NUCLEOTIDE SEQUENCE [LARGE SCALE GENOMIC DNA]</scope>
    <source>
        <strain evidence="2">KHS03</strain>
    </source>
</reference>
<protein>
    <submittedName>
        <fullName evidence="1">Uncharacterized protein</fullName>
    </submittedName>
</protein>
<comment type="caution">
    <text evidence="1">The sequence shown here is derived from an EMBL/GenBank/DDBJ whole genome shotgun (WGS) entry which is preliminary data.</text>
</comment>
<dbReference type="RefSeq" id="WP_316776860.1">
    <property type="nucleotide sequence ID" value="NZ_JASMWN010000009.1"/>
</dbReference>
<keyword evidence="2" id="KW-1185">Reference proteome</keyword>
<accession>A0ABU3VEX9</accession>
<dbReference type="EMBL" id="JASMWN010000009">
    <property type="protein sequence ID" value="MDU9004732.1"/>
    <property type="molecule type" value="Genomic_DNA"/>
</dbReference>
<evidence type="ECO:0000313" key="2">
    <source>
        <dbReference type="Proteomes" id="UP001255416"/>
    </source>
</evidence>
<sequence length="183" mass="20023">MDCVILLCMGGGFPANPECNAAKAEVVRRITPNPHSEPPLQVWNCPMGASFSPMTEPVPPARVSQAVGQNWSVENVPEGAPTMVSAEPAEPATLAFIRSIRVYNVMHYSHAKQGRDEDCTESWSMQLGSYRADGHYSWSGLHPAAVPGWVGLSRSCNPATNYRGVAFEWTDYSGRHGTELVRY</sequence>
<evidence type="ECO:0000313" key="1">
    <source>
        <dbReference type="EMBL" id="MDU9004732.1"/>
    </source>
</evidence>
<organism evidence="1 2">
    <name type="scientific">Sedimentitalea todarodis</name>
    <dbReference type="NCBI Taxonomy" id="1631240"/>
    <lineage>
        <taxon>Bacteria</taxon>
        <taxon>Pseudomonadati</taxon>
        <taxon>Pseudomonadota</taxon>
        <taxon>Alphaproteobacteria</taxon>
        <taxon>Rhodobacterales</taxon>
        <taxon>Paracoccaceae</taxon>
        <taxon>Sedimentitalea</taxon>
    </lineage>
</organism>
<dbReference type="Proteomes" id="UP001255416">
    <property type="component" value="Unassembled WGS sequence"/>
</dbReference>
<proteinExistence type="predicted"/>